<evidence type="ECO:0000313" key="9">
    <source>
        <dbReference type="Proteomes" id="UP000094444"/>
    </source>
</evidence>
<dbReference type="PROSITE" id="PS01031">
    <property type="entry name" value="SHSP"/>
    <property type="match status" value="1"/>
</dbReference>
<evidence type="ECO:0000259" key="6">
    <source>
        <dbReference type="PROSITE" id="PS01031"/>
    </source>
</evidence>
<comment type="caution">
    <text evidence="8">The sequence shown here is derived from an EMBL/GenBank/DDBJ whole genome shotgun (WGS) entry which is preliminary data.</text>
</comment>
<dbReference type="Gene3D" id="4.10.280.10">
    <property type="entry name" value="Helix-loop-helix DNA-binding domain"/>
    <property type="match status" value="1"/>
</dbReference>
<dbReference type="AlphaFoldDB" id="A0A2P5HWB4"/>
<dbReference type="SUPFAM" id="SSF49764">
    <property type="entry name" value="HSP20-like chaperones"/>
    <property type="match status" value="1"/>
</dbReference>
<keyword evidence="4" id="KW-0175">Coiled coil</keyword>
<feature type="compositionally biased region" description="Basic and acidic residues" evidence="5">
    <location>
        <begin position="791"/>
        <end position="811"/>
    </location>
</feature>
<dbReference type="EMBL" id="MAVT02000611">
    <property type="protein sequence ID" value="POS74547.1"/>
    <property type="molecule type" value="Genomic_DNA"/>
</dbReference>
<feature type="compositionally biased region" description="Basic residues" evidence="5">
    <location>
        <begin position="278"/>
        <end position="289"/>
    </location>
</feature>
<feature type="compositionally biased region" description="Basic and acidic residues" evidence="5">
    <location>
        <begin position="834"/>
        <end position="862"/>
    </location>
</feature>
<sequence>MESAGWNDQGHSMHPSAEDDFQQFFNVNGMEGLAEGLQFDFGDFQHPHAGGMMQVTHRETLDTPMSGTDGSVLMSTATHNPMHPMTTAPSNPTLPASMMSTAASVNAISDIDAQIHFLQQQKLQQQQRQLEEQQAVFFAQQQSRMVPPTPQSLEIQAGNHQFYTAQPDRATQQHQHQDMFERFQRMKEQQQQDMSFTPLVSPAVTPLESQFPMDQAFTVPNAYFSPLTSPALHAQSDPMAVFERSLSTATTTSFPDGMDLEASGPPSSGPVPNDLAKKGRKTTAAKTRARASVGKSPITKPQRKKTGATPLMNAQTLSELTEQADEPAEPQTRPSKKTRQTEPSGFASNSSTTGFTDSENDSVSPEALSEMPPPPLPKTRSAKPSPALQPQNNATPTLAPTAAAPRSSGKPSPATPASLMRLPSPADANISNNPAGSDPMASENIENFELPESVSSSSFKKPALAPLTTQSPRIRSPAAETPGTASSFQPLPSPVFAKPGAAASASQSPQLTPGSSATTPDLRKTPQLAPRSGKKRASISSSHVSPALRPKISPSIKPLLPGGLRAEDSASQLLASKSNYQNILEGNMVPGVSYPSELSTNLTSKRTSHKIAEQGRRNRINTALQEIATLLPSGVLPEGKDSGAESGDKKDKDSKNGGGPNSKASTVELAIDYIKQLKKDLEAKDKEIEAERKRAELAEKKLQEKEGEIKTSNMAWSGNFNWNIQDSTGAGIDRAPAGPSIQPPFTSPEFWQRWVQSRGWEDWNQDPWGPGPHGRNAHGHGGFGRRGKGHGPRDGPGERHGRRGSDAHTPDGSDNEAFPPEYITDDEVAAAVAEGEKAKEQKGEEKEKDRGDMDVDSHDTMVRETPAAEDPLPDDVNGRRHGGGCGHRGRRGRGGFGGFGHHAHHRRGSRHHGPPPPPFFGGFFGGPHGPAPPFPPFHPFLQGLFGPGPHGPGHHRHPHHSHPPPPPHTPRDGPGGPGSPLDLGPWAAALAGHPFAQRMREFLERANNDSSSSSSNSNNNNNNNNRTRGAGSGCDDADDENSFTPPVDLFEQPDRWVLHFALPGAKKEDVGVHWDADRSVLSVSGVVHRPGDEEFIRGLVSGERSVGLFSREVGLPPAGQDKGDSKEEVNAEGIFAKMEDGLLAVTVPKVERGWTEVRKVDIA</sequence>
<evidence type="ECO:0000256" key="3">
    <source>
        <dbReference type="RuleBase" id="RU003616"/>
    </source>
</evidence>
<dbReference type="STRING" id="158607.A0A2P5HWB4"/>
<dbReference type="InParanoid" id="A0A2P5HWB4"/>
<feature type="region of interest" description="Disordered" evidence="5">
    <location>
        <begin position="1006"/>
        <end position="1048"/>
    </location>
</feature>
<feature type="coiled-coil region" evidence="4">
    <location>
        <begin position="674"/>
        <end position="715"/>
    </location>
</feature>
<dbReference type="InterPro" id="IPR036638">
    <property type="entry name" value="HLH_DNA-bd_sf"/>
</dbReference>
<feature type="domain" description="SHSP" evidence="6">
    <location>
        <begin position="1038"/>
        <end position="1163"/>
    </location>
</feature>
<feature type="compositionally biased region" description="Polar residues" evidence="5">
    <location>
        <begin position="312"/>
        <end position="321"/>
    </location>
</feature>
<evidence type="ECO:0000256" key="1">
    <source>
        <dbReference type="ARBA" id="ARBA00023016"/>
    </source>
</evidence>
<evidence type="ECO:0000256" key="4">
    <source>
        <dbReference type="SAM" id="Coils"/>
    </source>
</evidence>
<dbReference type="SUPFAM" id="SSF47459">
    <property type="entry name" value="HLH, helix-loop-helix DNA-binding domain"/>
    <property type="match status" value="1"/>
</dbReference>
<evidence type="ECO:0000313" key="8">
    <source>
        <dbReference type="EMBL" id="POS74547.1"/>
    </source>
</evidence>
<feature type="region of interest" description="Disordered" evidence="5">
    <location>
        <begin position="631"/>
        <end position="664"/>
    </location>
</feature>
<feature type="compositionally biased region" description="Basic residues" evidence="5">
    <location>
        <begin position="901"/>
        <end position="913"/>
    </location>
</feature>
<evidence type="ECO:0000256" key="2">
    <source>
        <dbReference type="PROSITE-ProRule" id="PRU00285"/>
    </source>
</evidence>
<gene>
    <name evidence="8" type="ORF">DHEL01_v207061</name>
</gene>
<evidence type="ECO:0000259" key="7">
    <source>
        <dbReference type="PROSITE" id="PS50888"/>
    </source>
</evidence>
<protein>
    <submittedName>
        <fullName evidence="8">Phosphorus acquisition-controlling protein</fullName>
    </submittedName>
</protein>
<dbReference type="GO" id="GO:0046983">
    <property type="term" value="F:protein dimerization activity"/>
    <property type="evidence" value="ECO:0007669"/>
    <property type="project" value="InterPro"/>
</dbReference>
<feature type="compositionally biased region" description="Basic residues" evidence="5">
    <location>
        <begin position="775"/>
        <end position="790"/>
    </location>
</feature>
<feature type="domain" description="BHLH" evidence="7">
    <location>
        <begin position="604"/>
        <end position="677"/>
    </location>
</feature>
<evidence type="ECO:0000256" key="5">
    <source>
        <dbReference type="SAM" id="MobiDB-lite"/>
    </source>
</evidence>
<feature type="compositionally biased region" description="Polar residues" evidence="5">
    <location>
        <begin position="341"/>
        <end position="363"/>
    </location>
</feature>
<organism evidence="8 9">
    <name type="scientific">Diaporthe helianthi</name>
    <dbReference type="NCBI Taxonomy" id="158607"/>
    <lineage>
        <taxon>Eukaryota</taxon>
        <taxon>Fungi</taxon>
        <taxon>Dikarya</taxon>
        <taxon>Ascomycota</taxon>
        <taxon>Pezizomycotina</taxon>
        <taxon>Sordariomycetes</taxon>
        <taxon>Sordariomycetidae</taxon>
        <taxon>Diaporthales</taxon>
        <taxon>Diaporthaceae</taxon>
        <taxon>Diaporthe</taxon>
    </lineage>
</organism>
<feature type="compositionally biased region" description="Low complexity" evidence="5">
    <location>
        <begin position="394"/>
        <end position="405"/>
    </location>
</feature>
<dbReference type="PANTHER" id="PTHR11527">
    <property type="entry name" value="HEAT-SHOCK PROTEIN 20 FAMILY MEMBER"/>
    <property type="match status" value="1"/>
</dbReference>
<dbReference type="CDD" id="cd06464">
    <property type="entry name" value="ACD_sHsps-like"/>
    <property type="match status" value="1"/>
</dbReference>
<feature type="region of interest" description="Disordered" evidence="5">
    <location>
        <begin position="597"/>
        <end position="618"/>
    </location>
</feature>
<proteinExistence type="inferred from homology"/>
<dbReference type="InterPro" id="IPR011598">
    <property type="entry name" value="bHLH_dom"/>
</dbReference>
<dbReference type="CDD" id="cd11392">
    <property type="entry name" value="bHLH_ScPHO4_like"/>
    <property type="match status" value="1"/>
</dbReference>
<dbReference type="PROSITE" id="PS50888">
    <property type="entry name" value="BHLH"/>
    <property type="match status" value="1"/>
</dbReference>
<name>A0A2P5HWB4_DIAHE</name>
<dbReference type="Gene3D" id="2.60.40.790">
    <property type="match status" value="1"/>
</dbReference>
<dbReference type="OrthoDB" id="5344169at2759"/>
<accession>A0A2P5HWB4</accession>
<comment type="similarity">
    <text evidence="2 3">Belongs to the small heat shock protein (HSP20) family.</text>
</comment>
<dbReference type="InterPro" id="IPR008978">
    <property type="entry name" value="HSP20-like_chaperone"/>
</dbReference>
<feature type="compositionally biased region" description="Basic and acidic residues" evidence="5">
    <location>
        <begin position="638"/>
        <end position="655"/>
    </location>
</feature>
<feature type="compositionally biased region" description="Low complexity" evidence="5">
    <location>
        <begin position="1008"/>
        <end position="1025"/>
    </location>
</feature>
<keyword evidence="9" id="KW-1185">Reference proteome</keyword>
<dbReference type="InterPro" id="IPR002068">
    <property type="entry name" value="A-crystallin/Hsp20_dom"/>
</dbReference>
<reference evidence="8" key="1">
    <citation type="submission" date="2017-09" db="EMBL/GenBank/DDBJ databases">
        <title>Polyketide synthases of a Diaporthe helianthi virulent isolate.</title>
        <authorList>
            <person name="Baroncelli R."/>
        </authorList>
    </citation>
    <scope>NUCLEOTIDE SEQUENCE [LARGE SCALE GENOMIC DNA]</scope>
    <source>
        <strain evidence="8">7/96</strain>
    </source>
</reference>
<feature type="compositionally biased region" description="Pro residues" evidence="5">
    <location>
        <begin position="929"/>
        <end position="938"/>
    </location>
</feature>
<feature type="compositionally biased region" description="Basic residues" evidence="5">
    <location>
        <begin position="879"/>
        <end position="893"/>
    </location>
</feature>
<feature type="compositionally biased region" description="Polar residues" evidence="5">
    <location>
        <begin position="509"/>
        <end position="519"/>
    </location>
</feature>
<keyword evidence="1" id="KW-0346">Stress response</keyword>
<dbReference type="Pfam" id="PF00010">
    <property type="entry name" value="HLH"/>
    <property type="match status" value="1"/>
</dbReference>
<feature type="region of interest" description="Disordered" evidence="5">
    <location>
        <begin position="756"/>
        <end position="986"/>
    </location>
</feature>
<feature type="region of interest" description="Disordered" evidence="5">
    <location>
        <begin position="250"/>
        <end position="555"/>
    </location>
</feature>
<dbReference type="Proteomes" id="UP000094444">
    <property type="component" value="Unassembled WGS sequence"/>
</dbReference>
<dbReference type="SMART" id="SM00353">
    <property type="entry name" value="HLH"/>
    <property type="match status" value="1"/>
</dbReference>
<dbReference type="InterPro" id="IPR031107">
    <property type="entry name" value="Small_HSP"/>
</dbReference>
<dbReference type="Pfam" id="PF00011">
    <property type="entry name" value="HSP20"/>
    <property type="match status" value="1"/>
</dbReference>
<feature type="compositionally biased region" description="Basic residues" evidence="5">
    <location>
        <begin position="952"/>
        <end position="962"/>
    </location>
</feature>